<proteinExistence type="predicted"/>
<evidence type="ECO:0000256" key="2">
    <source>
        <dbReference type="ARBA" id="ARBA00022803"/>
    </source>
</evidence>
<dbReference type="Pfam" id="PF07719">
    <property type="entry name" value="TPR_2"/>
    <property type="match status" value="1"/>
</dbReference>
<dbReference type="Gene3D" id="1.25.40.10">
    <property type="entry name" value="Tetratricopeptide repeat domain"/>
    <property type="match status" value="1"/>
</dbReference>
<feature type="coiled-coil region" evidence="3">
    <location>
        <begin position="58"/>
        <end position="99"/>
    </location>
</feature>
<dbReference type="GO" id="GO:0016740">
    <property type="term" value="F:transferase activity"/>
    <property type="evidence" value="ECO:0007669"/>
    <property type="project" value="UniProtKB-KW"/>
</dbReference>
<protein>
    <submittedName>
        <fullName evidence="4">TPR repeat containing exported protein Putative periplasmic protein contains a protein prenylyltransferase domain</fullName>
    </submittedName>
</protein>
<dbReference type="Pfam" id="PF13174">
    <property type="entry name" value="TPR_6"/>
    <property type="match status" value="1"/>
</dbReference>
<reference evidence="4" key="1">
    <citation type="submission" date="2016-10" db="EMBL/GenBank/DDBJ databases">
        <authorList>
            <person name="de Groot N.N."/>
        </authorList>
    </citation>
    <scope>NUCLEOTIDE SEQUENCE</scope>
</reference>
<evidence type="ECO:0000313" key="4">
    <source>
        <dbReference type="EMBL" id="SFV53586.1"/>
    </source>
</evidence>
<accession>A0A1W1BJB3</accession>
<keyword evidence="4" id="KW-0808">Transferase</keyword>
<dbReference type="EMBL" id="FPHN01000024">
    <property type="protein sequence ID" value="SFV53586.1"/>
    <property type="molecule type" value="Genomic_DNA"/>
</dbReference>
<sequence length="270" mass="30592">MKKIILYSFIGLSSMLYGYEPSVYGAGDIDSANPYGLTKTEQAVLENKKTVQMLYNRVKEQERKMEGLTTVIEGQNKEILALKEKVSVLSKQVESKQEDANKSYSFLLELGEMIDNINNSYVSRDELQKILGGSRVQSNNSASLDTSNTYSMETNSADNYRKGIQLFSRGHYSLAKKHFLQALSENYKSAGSNYYLGESLYYLQDYKEAIAYFKQSASLNDQASYMPILYLHTAISLDRVGEKEQAKGFFQYVIDNYPNTKSASIAKKRI</sequence>
<keyword evidence="2" id="KW-0802">TPR repeat</keyword>
<gene>
    <name evidence="4" type="ORF">MNB_SV-14-568</name>
</gene>
<dbReference type="InterPro" id="IPR019734">
    <property type="entry name" value="TPR_rpt"/>
</dbReference>
<dbReference type="InterPro" id="IPR011990">
    <property type="entry name" value="TPR-like_helical_dom_sf"/>
</dbReference>
<dbReference type="InterPro" id="IPR013105">
    <property type="entry name" value="TPR_2"/>
</dbReference>
<keyword evidence="1" id="KW-0677">Repeat</keyword>
<evidence type="ECO:0000256" key="1">
    <source>
        <dbReference type="ARBA" id="ARBA00022737"/>
    </source>
</evidence>
<dbReference type="SMART" id="SM00028">
    <property type="entry name" value="TPR"/>
    <property type="match status" value="3"/>
</dbReference>
<organism evidence="4">
    <name type="scientific">hydrothermal vent metagenome</name>
    <dbReference type="NCBI Taxonomy" id="652676"/>
    <lineage>
        <taxon>unclassified sequences</taxon>
        <taxon>metagenomes</taxon>
        <taxon>ecological metagenomes</taxon>
    </lineage>
</organism>
<keyword evidence="3" id="KW-0175">Coiled coil</keyword>
<evidence type="ECO:0000256" key="3">
    <source>
        <dbReference type="SAM" id="Coils"/>
    </source>
</evidence>
<dbReference type="AlphaFoldDB" id="A0A1W1BJB3"/>
<name>A0A1W1BJB3_9ZZZZ</name>
<dbReference type="PROSITE" id="PS50005">
    <property type="entry name" value="TPR"/>
    <property type="match status" value="1"/>
</dbReference>
<dbReference type="SUPFAM" id="SSF48452">
    <property type="entry name" value="TPR-like"/>
    <property type="match status" value="1"/>
</dbReference>